<protein>
    <recommendedName>
        <fullName evidence="4">Outer membrane protein beta-barrel domain-containing protein</fullName>
    </recommendedName>
</protein>
<dbReference type="Proteomes" id="UP000322080">
    <property type="component" value="Unassembled WGS sequence"/>
</dbReference>
<dbReference type="SUPFAM" id="SSF56925">
    <property type="entry name" value="OMPA-like"/>
    <property type="match status" value="1"/>
</dbReference>
<organism evidence="2 3">
    <name type="scientific">Maritimibacter fusiformis</name>
    <dbReference type="NCBI Taxonomy" id="2603819"/>
    <lineage>
        <taxon>Bacteria</taxon>
        <taxon>Pseudomonadati</taxon>
        <taxon>Pseudomonadota</taxon>
        <taxon>Alphaproteobacteria</taxon>
        <taxon>Rhodobacterales</taxon>
        <taxon>Roseobacteraceae</taxon>
        <taxon>Maritimibacter</taxon>
    </lineage>
</organism>
<keyword evidence="1" id="KW-0732">Signal</keyword>
<evidence type="ECO:0000313" key="2">
    <source>
        <dbReference type="EMBL" id="TYB82768.1"/>
    </source>
</evidence>
<evidence type="ECO:0000313" key="3">
    <source>
        <dbReference type="Proteomes" id="UP000322080"/>
    </source>
</evidence>
<proteinExistence type="predicted"/>
<sequence>MKSVLLASGLTLAAIAPAEAQGFEGAYAGIYAGTSFSFVGWMGGVQAGYNFAFAGDAIAGVEGDVFVTNGGQVWGTAAGRLGYALSPEMMLFATLGAGTNGANTYYQIGGGGEFNVTDQVYLRADLDRLRQFSGGVPIYYGKIGAGYRF</sequence>
<feature type="signal peptide" evidence="1">
    <location>
        <begin position="1"/>
        <end position="20"/>
    </location>
</feature>
<keyword evidence="3" id="KW-1185">Reference proteome</keyword>
<reference evidence="2 3" key="1">
    <citation type="submission" date="2019-08" db="EMBL/GenBank/DDBJ databases">
        <title>Identification of a novel species of the genus Boseongicola.</title>
        <authorList>
            <person name="Zhang X.-Q."/>
        </authorList>
    </citation>
    <scope>NUCLEOTIDE SEQUENCE [LARGE SCALE GENOMIC DNA]</scope>
    <source>
        <strain evidence="2 3">HY14</strain>
    </source>
</reference>
<dbReference type="RefSeq" id="WP_148375859.1">
    <property type="nucleotide sequence ID" value="NZ_VSIY01000003.1"/>
</dbReference>
<gene>
    <name evidence="2" type="ORF">FVF75_00865</name>
</gene>
<comment type="caution">
    <text evidence="2">The sequence shown here is derived from an EMBL/GenBank/DDBJ whole genome shotgun (WGS) entry which is preliminary data.</text>
</comment>
<accession>A0A5D0RQ35</accession>
<dbReference type="EMBL" id="VSIY01000003">
    <property type="protein sequence ID" value="TYB82768.1"/>
    <property type="molecule type" value="Genomic_DNA"/>
</dbReference>
<name>A0A5D0RQ35_9RHOB</name>
<evidence type="ECO:0008006" key="4">
    <source>
        <dbReference type="Google" id="ProtNLM"/>
    </source>
</evidence>
<feature type="chain" id="PRO_5023126734" description="Outer membrane protein beta-barrel domain-containing protein" evidence="1">
    <location>
        <begin position="21"/>
        <end position="149"/>
    </location>
</feature>
<dbReference type="AlphaFoldDB" id="A0A5D0RQ35"/>
<evidence type="ECO:0000256" key="1">
    <source>
        <dbReference type="SAM" id="SignalP"/>
    </source>
</evidence>
<dbReference type="InterPro" id="IPR011250">
    <property type="entry name" value="OMP/PagP_B-barrel"/>
</dbReference>